<feature type="compositionally biased region" description="Basic and acidic residues" evidence="1">
    <location>
        <begin position="502"/>
        <end position="514"/>
    </location>
</feature>
<dbReference type="AlphaFoldDB" id="A0A8H9EP46"/>
<evidence type="ECO:0000313" key="3">
    <source>
        <dbReference type="Proteomes" id="UP000600220"/>
    </source>
</evidence>
<feature type="compositionally biased region" description="Polar residues" evidence="1">
    <location>
        <begin position="490"/>
        <end position="501"/>
    </location>
</feature>
<dbReference type="Proteomes" id="UP000600220">
    <property type="component" value="Unassembled WGS sequence"/>
</dbReference>
<feature type="region of interest" description="Disordered" evidence="1">
    <location>
        <begin position="464"/>
        <end position="514"/>
    </location>
</feature>
<dbReference type="EMBL" id="AAXKXX010000004">
    <property type="protein sequence ID" value="EGQ4384397.1"/>
    <property type="molecule type" value="Genomic_DNA"/>
</dbReference>
<comment type="caution">
    <text evidence="2">The sequence shown here is derived from an EMBL/GenBank/DDBJ whole genome shotgun (WGS) entry which is preliminary data.</text>
</comment>
<dbReference type="RefSeq" id="WP_275305249.1">
    <property type="nucleotide sequence ID" value="NZ_JAVRZM010000006.1"/>
</dbReference>
<accession>A0A8H9EP46</accession>
<organism evidence="2 3">
    <name type="scientific">Staphylococcus pseudintermedius</name>
    <dbReference type="NCBI Taxonomy" id="283734"/>
    <lineage>
        <taxon>Bacteria</taxon>
        <taxon>Bacillati</taxon>
        <taxon>Bacillota</taxon>
        <taxon>Bacilli</taxon>
        <taxon>Bacillales</taxon>
        <taxon>Staphylococcaceae</taxon>
        <taxon>Staphylococcus</taxon>
        <taxon>Staphylococcus intermedius group</taxon>
    </lineage>
</organism>
<feature type="compositionally biased region" description="Basic and acidic residues" evidence="1">
    <location>
        <begin position="470"/>
        <end position="488"/>
    </location>
</feature>
<protein>
    <submittedName>
        <fullName evidence="2">Uncharacterized protein</fullName>
    </submittedName>
</protein>
<evidence type="ECO:0000313" key="2">
    <source>
        <dbReference type="EMBL" id="EGQ4384397.1"/>
    </source>
</evidence>
<keyword evidence="3" id="KW-1185">Reference proteome</keyword>
<gene>
    <name evidence="2" type="ORF">EGV54_04735</name>
</gene>
<evidence type="ECO:0000256" key="1">
    <source>
        <dbReference type="SAM" id="MobiDB-lite"/>
    </source>
</evidence>
<proteinExistence type="predicted"/>
<sequence length="514" mass="59352">MEDKKDITKFQEYIRNYSTARKLPLANHHSLSALYNTSRTSLDEVSIVDVLKWIRKPEKFYSNLIKLSNVLYKTSGEYRSLLNYYINMARFYYVLNPIHNDTKAMGENKVKKDLSKLSIQLNKMNLKHELSKVFKTCVIEDIYFGYEIEDNDNYFLLKLDPNYCKINGIADGMYTFTFNLTYFENRTELLATFPEEFQRAYKIMKINNGDRWFEPDFTKSVCFKFNEDDVEIFPPFSAMFEPLLELNDYKKLKKAGAKINNYMLLHQKVPMFDNKNNDYQADNFSISSDALDYFSMLVNENLPEEIGAIVSPMEINPIKLDKDDKSDKVQEATRDVYNSSGVSAHIFNNDKNSTGGLQYSVKKDEQLVINFYRQVERWLNRKIRFGNIVAKTQWRVTLLDVTAMSEDKYLEQLIKSGTLGFAVRGEIAAMHGQDYHTLMTTLELENEILDLDVKMVPLASSHTGGINKALENKNETDSKGGRPQKESDEISQSGQTNIDSSQGRDEESSLKGGE</sequence>
<reference evidence="2 3" key="1">
    <citation type="submission" date="2018-11" db="EMBL/GenBank/DDBJ databases">
        <authorList>
            <consortium name="Veterinary Laboratory Investigation and Response Network"/>
        </authorList>
    </citation>
    <scope>NUCLEOTIDE SEQUENCE [LARGE SCALE GENOMIC DNA]</scope>
    <source>
        <strain evidence="2 3">SPSE-18-VL-LA-PA-Ryan-0021</strain>
    </source>
</reference>
<name>A0A8H9EP46_STAPS</name>